<feature type="compositionally biased region" description="Acidic residues" evidence="3">
    <location>
        <begin position="633"/>
        <end position="643"/>
    </location>
</feature>
<evidence type="ECO:0000256" key="2">
    <source>
        <dbReference type="ARBA" id="ARBA00022553"/>
    </source>
</evidence>
<feature type="compositionally biased region" description="Polar residues" evidence="3">
    <location>
        <begin position="571"/>
        <end position="588"/>
    </location>
</feature>
<evidence type="ECO:0000256" key="3">
    <source>
        <dbReference type="SAM" id="MobiDB-lite"/>
    </source>
</evidence>
<comment type="similarity">
    <text evidence="1">Belongs to the PACS family.</text>
</comment>
<comment type="caution">
    <text evidence="6">The sequence shown here is derived from an EMBL/GenBank/DDBJ whole genome shotgun (WGS) entry which is preliminary data.</text>
</comment>
<feature type="compositionally biased region" description="Basic and acidic residues" evidence="3">
    <location>
        <begin position="205"/>
        <end position="224"/>
    </location>
</feature>
<feature type="compositionally biased region" description="Polar residues" evidence="3">
    <location>
        <begin position="615"/>
        <end position="625"/>
    </location>
</feature>
<dbReference type="Pfam" id="PF25332">
    <property type="entry name" value="C2_PACS_N"/>
    <property type="match status" value="1"/>
</dbReference>
<evidence type="ECO:0000313" key="7">
    <source>
        <dbReference type="Proteomes" id="UP000550707"/>
    </source>
</evidence>
<evidence type="ECO:0000256" key="1">
    <source>
        <dbReference type="ARBA" id="ARBA00008590"/>
    </source>
</evidence>
<dbReference type="GO" id="GO:0044325">
    <property type="term" value="F:transmembrane transporter binding"/>
    <property type="evidence" value="ECO:0007669"/>
    <property type="project" value="TreeGrafter"/>
</dbReference>
<dbReference type="Proteomes" id="UP000550707">
    <property type="component" value="Unassembled WGS sequence"/>
</dbReference>
<dbReference type="PANTHER" id="PTHR13280">
    <property type="entry name" value="PHOSPHOFURIN ACIDIC CLUSTER SORTING PROTEIN"/>
    <property type="match status" value="1"/>
</dbReference>
<dbReference type="GO" id="GO:0072659">
    <property type="term" value="P:protein localization to plasma membrane"/>
    <property type="evidence" value="ECO:0007669"/>
    <property type="project" value="TreeGrafter"/>
</dbReference>
<name>A0A7J8D0P2_MOLMO</name>
<feature type="compositionally biased region" description="Polar residues" evidence="3">
    <location>
        <begin position="662"/>
        <end position="681"/>
    </location>
</feature>
<evidence type="ECO:0000313" key="6">
    <source>
        <dbReference type="EMBL" id="KAF6416703.1"/>
    </source>
</evidence>
<keyword evidence="2" id="KW-0597">Phosphoprotein</keyword>
<feature type="region of interest" description="Disordered" evidence="3">
    <location>
        <begin position="205"/>
        <end position="243"/>
    </location>
</feature>
<feature type="domain" description="Phosphofurin acidic cluster sorting protein 1/2 C-terminal" evidence="4">
    <location>
        <begin position="718"/>
        <end position="1115"/>
    </location>
</feature>
<feature type="compositionally biased region" description="Polar residues" evidence="3">
    <location>
        <begin position="1"/>
        <end position="14"/>
    </location>
</feature>
<dbReference type="EMBL" id="JACASF010000019">
    <property type="protein sequence ID" value="KAF6416703.1"/>
    <property type="molecule type" value="Genomic_DNA"/>
</dbReference>
<dbReference type="InParanoid" id="A0A7J8D0P2"/>
<protein>
    <recommendedName>
        <fullName evidence="8">Phosphofurin acidic cluster sorting protein 2</fullName>
    </recommendedName>
</protein>
<feature type="region of interest" description="Disordered" evidence="3">
    <location>
        <begin position="350"/>
        <end position="397"/>
    </location>
</feature>
<feature type="compositionally biased region" description="Polar residues" evidence="3">
    <location>
        <begin position="367"/>
        <end position="397"/>
    </location>
</feature>
<dbReference type="InterPro" id="IPR057541">
    <property type="entry name" value="PACS1/2_N"/>
</dbReference>
<dbReference type="Pfam" id="PF10254">
    <property type="entry name" value="Pacs-1"/>
    <property type="match status" value="1"/>
</dbReference>
<sequence length="1116" mass="122328">MVQASASSSRTGSQAGAPAALDRTVPVGQFPDWEVDVSCPTSVPRLCSLTVKKLVVCGDLGRELQSAVIAIRMQGSKHILRSQKIMLPPSGHEENDLTLTFSLRYPHILNGEGNKLEIILQRRKRSKVRTLLNCKMDAYKTLATGTINMAEVTQQPLEGGQVLSLCSSLKDANTKVAEIWIFSLTSQPIEHEDCAMQAGPIAKAADKCEEEKESFHSGQEDRKNTSCGQDLEKDDMDLGKPNKQWQSSVETTSMMKHQSFWPNDVGLLPSLSVSQEALNSEQDTLEHGPRMEEDLNLINITLEYSSDSGPETEVDDGTLSTPTSQLQKYTESLSQTSLHTESGSFQSIWSLKEPPSPASVPAKMWSSGGQQLSDSISQPVAHSTPTPTGSDLWSDDNISSTAETKLEPYIEYLSQSSLEMETDSIQSAQTHLEPLSPTNAPEMWAPGGQQLDDSFANSVANSTPTPSSPDLWSDDNISSTAETKLEPYIEYLSQSSLEMETDSIQSAQSHMEPLSPTNAPEMGAPGGQQPSDSISEPVAPSTPTLSGSDLWSDDNISSTAETKLEPYIEYLSQSSLETETDSIQSAQSHMEPLSPTNAPEMWAPGGQQLDDSFADSVSHSTTSPEEQPAQPEDSPEAETSMEEEFTKTMLASRLLRKPESLMSPSSKPQWKQPNHGGQSMSLMGEQQAGPQDELSQSQHNKTCPDPQCQLQVPRKIVEEQLRAILYPYDQLPDHVIVINTSDWQGQFLWDVLQQQNLPVVGTCSEADLQAAFSTIVSQMERYSQHHARPRIPMKIAVVGAQHYLSAVLRLYVEQLSPKMPELQAYLCFQVLPLGSHPVPWYLCSVDDHDNNFFPDRAWRDLFTKLEAQSTELNKQDVAFIVTRYLVGASSVHQLPIAQAKLTYKPKSPDEPSSQRFIPFLGLVKLETVEPSSATSGDSGDAAPSCSSVLPSTLPSTSPAAKEASHSPSSSPSVSGNSSRSQGVCTEPMELQVDYWTAAQPTNKERNAEDRDLPTATNMLKGTFQSLQVSRLPSRGEARATPSLSMTVITKEKDTEEADVEAQSHCIEGISRLVCTAQHQQNVQRVLIDGVEWKDVQSLQLDAQWSSHVQHFPVCLL</sequence>
<evidence type="ECO:0008006" key="8">
    <source>
        <dbReference type="Google" id="ProtNLM"/>
    </source>
</evidence>
<accession>A0A7J8D0P2</accession>
<feature type="region of interest" description="Disordered" evidence="3">
    <location>
        <begin position="420"/>
        <end position="479"/>
    </location>
</feature>
<feature type="compositionally biased region" description="Polar residues" evidence="3">
    <location>
        <begin position="541"/>
        <end position="561"/>
    </location>
</feature>
<keyword evidence="7" id="KW-1185">Reference proteome</keyword>
<gene>
    <name evidence="6" type="ORF">HJG59_013761</name>
</gene>
<feature type="compositionally biased region" description="Polar residues" evidence="3">
    <location>
        <begin position="420"/>
        <end position="430"/>
    </location>
</feature>
<dbReference type="AlphaFoldDB" id="A0A7J8D0P2"/>
<feature type="compositionally biased region" description="Polar residues" evidence="3">
    <location>
        <begin position="492"/>
        <end position="509"/>
    </location>
</feature>
<feature type="region of interest" description="Disordered" evidence="3">
    <location>
        <begin position="658"/>
        <end position="707"/>
    </location>
</feature>
<reference evidence="6 7" key="1">
    <citation type="journal article" date="2020" name="Nature">
        <title>Six reference-quality genomes reveal evolution of bat adaptations.</title>
        <authorList>
            <person name="Jebb D."/>
            <person name="Huang Z."/>
            <person name="Pippel M."/>
            <person name="Hughes G.M."/>
            <person name="Lavrichenko K."/>
            <person name="Devanna P."/>
            <person name="Winkler S."/>
            <person name="Jermiin L.S."/>
            <person name="Skirmuntt E.C."/>
            <person name="Katzourakis A."/>
            <person name="Burkitt-Gray L."/>
            <person name="Ray D.A."/>
            <person name="Sullivan K.A.M."/>
            <person name="Roscito J.G."/>
            <person name="Kirilenko B.M."/>
            <person name="Davalos L.M."/>
            <person name="Corthals A.P."/>
            <person name="Power M.L."/>
            <person name="Jones G."/>
            <person name="Ransome R.D."/>
            <person name="Dechmann D.K.N."/>
            <person name="Locatelli A.G."/>
            <person name="Puechmaille S.J."/>
            <person name="Fedrigo O."/>
            <person name="Jarvis E.D."/>
            <person name="Hiller M."/>
            <person name="Vernes S.C."/>
            <person name="Myers E.W."/>
            <person name="Teeling E.C."/>
        </authorList>
    </citation>
    <scope>NUCLEOTIDE SEQUENCE [LARGE SCALE GENOMIC DNA]</scope>
    <source>
        <strain evidence="6">MMolMol1</strain>
        <tissue evidence="6">Muscle</tissue>
    </source>
</reference>
<feature type="compositionally biased region" description="Low complexity" evidence="3">
    <location>
        <begin position="930"/>
        <end position="980"/>
    </location>
</feature>
<feature type="region of interest" description="Disordered" evidence="3">
    <location>
        <begin position="492"/>
        <end position="645"/>
    </location>
</feature>
<evidence type="ECO:0000259" key="5">
    <source>
        <dbReference type="Pfam" id="PF25332"/>
    </source>
</evidence>
<feature type="region of interest" description="Disordered" evidence="3">
    <location>
        <begin position="930"/>
        <end position="984"/>
    </location>
</feature>
<feature type="domain" description="Phosphofurin acidic cluster sorting protein 1/2 N-terminal C2" evidence="5">
    <location>
        <begin position="25"/>
        <end position="188"/>
    </location>
</feature>
<dbReference type="PANTHER" id="PTHR13280:SF15">
    <property type="entry name" value="PHOSPHOFURIN ACIDIC CLUSTER SORTING PROTEIN 2"/>
    <property type="match status" value="1"/>
</dbReference>
<evidence type="ECO:0000259" key="4">
    <source>
        <dbReference type="Pfam" id="PF10254"/>
    </source>
</evidence>
<feature type="region of interest" description="Disordered" evidence="3">
    <location>
        <begin position="1"/>
        <end position="20"/>
    </location>
</feature>
<dbReference type="InterPro" id="IPR019381">
    <property type="entry name" value="PACS1/2_C"/>
</dbReference>
<proteinExistence type="inferred from homology"/>
<feature type="region of interest" description="Disordered" evidence="3">
    <location>
        <begin position="305"/>
        <end position="325"/>
    </location>
</feature>
<organism evidence="6 7">
    <name type="scientific">Molossus molossus</name>
    <name type="common">Pallas' mastiff bat</name>
    <name type="synonym">Vespertilio molossus</name>
    <dbReference type="NCBI Taxonomy" id="27622"/>
    <lineage>
        <taxon>Eukaryota</taxon>
        <taxon>Metazoa</taxon>
        <taxon>Chordata</taxon>
        <taxon>Craniata</taxon>
        <taxon>Vertebrata</taxon>
        <taxon>Euteleostomi</taxon>
        <taxon>Mammalia</taxon>
        <taxon>Eutheria</taxon>
        <taxon>Laurasiatheria</taxon>
        <taxon>Chiroptera</taxon>
        <taxon>Yangochiroptera</taxon>
        <taxon>Molossidae</taxon>
        <taxon>Molossus</taxon>
    </lineage>
</organism>
<feature type="compositionally biased region" description="Polar residues" evidence="3">
    <location>
        <begin position="451"/>
        <end position="479"/>
    </location>
</feature>